<feature type="transmembrane region" description="Helical" evidence="1">
    <location>
        <begin position="40"/>
        <end position="58"/>
    </location>
</feature>
<keyword evidence="4" id="KW-1185">Reference proteome</keyword>
<evidence type="ECO:0000259" key="2">
    <source>
        <dbReference type="Pfam" id="PF02698"/>
    </source>
</evidence>
<reference evidence="3 4" key="1">
    <citation type="submission" date="2024-05" db="EMBL/GenBank/DDBJ databases">
        <title>Three bacterial strains, DH-69, EH-24, and ECK-19 isolated from coastal sediments.</title>
        <authorList>
            <person name="Ye Y.-Q."/>
            <person name="Du Z.-J."/>
        </authorList>
    </citation>
    <scope>NUCLEOTIDE SEQUENCE [LARGE SCALE GENOMIC DNA]</scope>
    <source>
        <strain evidence="3 4">ECK-19</strain>
    </source>
</reference>
<accession>A0ABV3Z3A1</accession>
<evidence type="ECO:0000256" key="1">
    <source>
        <dbReference type="SAM" id="Phobius"/>
    </source>
</evidence>
<feature type="domain" description="DUF218" evidence="2">
    <location>
        <begin position="38"/>
        <end position="142"/>
    </location>
</feature>
<evidence type="ECO:0000313" key="4">
    <source>
        <dbReference type="Proteomes" id="UP001560685"/>
    </source>
</evidence>
<gene>
    <name evidence="3" type="ORF">ABFZ84_05470</name>
</gene>
<dbReference type="Pfam" id="PF02698">
    <property type="entry name" value="DUF218"/>
    <property type="match status" value="1"/>
</dbReference>
<proteinExistence type="predicted"/>
<dbReference type="RefSeq" id="WP_369312930.1">
    <property type="nucleotide sequence ID" value="NZ_JBEHZE010000001.1"/>
</dbReference>
<protein>
    <submittedName>
        <fullName evidence="3">YdcF family protein</fullName>
    </submittedName>
</protein>
<keyword evidence="1" id="KW-0472">Membrane</keyword>
<evidence type="ECO:0000313" key="3">
    <source>
        <dbReference type="EMBL" id="MEX6632993.1"/>
    </source>
</evidence>
<keyword evidence="1" id="KW-0812">Transmembrane</keyword>
<dbReference type="Proteomes" id="UP001560685">
    <property type="component" value="Unassembled WGS sequence"/>
</dbReference>
<feature type="transmembrane region" description="Helical" evidence="1">
    <location>
        <begin position="7"/>
        <end position="28"/>
    </location>
</feature>
<comment type="caution">
    <text evidence="3">The sequence shown here is derived from an EMBL/GenBank/DDBJ whole genome shotgun (WGS) entry which is preliminary data.</text>
</comment>
<dbReference type="EMBL" id="JBEHZE010000001">
    <property type="protein sequence ID" value="MEX6632993.1"/>
    <property type="molecule type" value="Genomic_DNA"/>
</dbReference>
<keyword evidence="1" id="KW-1133">Transmembrane helix</keyword>
<dbReference type="InterPro" id="IPR003848">
    <property type="entry name" value="DUF218"/>
</dbReference>
<sequence length="194" mass="20906">MRQLISSLTGLGILWAIGLLIFIAKLPTTESVVPDQTDGVVVYTGGGGARIVAAMSIFQEGKGERLLISGVHPNTSRARLSEFWTGTPERFDCCVDLGREAMSTKGNASELSNWATTHAFKQIVLVTSDYHMPRAILETSAKMPNAEINPFAVSSGYLDSDGKPTSIKSALRLAGEYSKFLLAHAKRFVDSVGK</sequence>
<dbReference type="CDD" id="cd06259">
    <property type="entry name" value="YdcF-like"/>
    <property type="match status" value="1"/>
</dbReference>
<organism evidence="3 4">
    <name type="scientific">Hyphococcus lacteus</name>
    <dbReference type="NCBI Taxonomy" id="3143536"/>
    <lineage>
        <taxon>Bacteria</taxon>
        <taxon>Pseudomonadati</taxon>
        <taxon>Pseudomonadota</taxon>
        <taxon>Alphaproteobacteria</taxon>
        <taxon>Parvularculales</taxon>
        <taxon>Parvularculaceae</taxon>
        <taxon>Hyphococcus</taxon>
    </lineage>
</organism>
<name>A0ABV3Z3A1_9PROT</name>